<organism evidence="1 2">
    <name type="scientific">Ditylenchus dipsaci</name>
    <dbReference type="NCBI Taxonomy" id="166011"/>
    <lineage>
        <taxon>Eukaryota</taxon>
        <taxon>Metazoa</taxon>
        <taxon>Ecdysozoa</taxon>
        <taxon>Nematoda</taxon>
        <taxon>Chromadorea</taxon>
        <taxon>Rhabditida</taxon>
        <taxon>Tylenchina</taxon>
        <taxon>Tylenchomorpha</taxon>
        <taxon>Sphaerularioidea</taxon>
        <taxon>Anguinidae</taxon>
        <taxon>Anguininae</taxon>
        <taxon>Ditylenchus</taxon>
    </lineage>
</organism>
<reference evidence="2" key="1">
    <citation type="submission" date="2022-11" db="UniProtKB">
        <authorList>
            <consortium name="WormBaseParasite"/>
        </authorList>
    </citation>
    <scope>IDENTIFICATION</scope>
</reference>
<evidence type="ECO:0000313" key="1">
    <source>
        <dbReference type="Proteomes" id="UP000887574"/>
    </source>
</evidence>
<evidence type="ECO:0000313" key="2">
    <source>
        <dbReference type="WBParaSite" id="jg24774"/>
    </source>
</evidence>
<proteinExistence type="predicted"/>
<dbReference type="Proteomes" id="UP000887574">
    <property type="component" value="Unplaced"/>
</dbReference>
<sequence>MNDPATLGQLQALETKLTQDMLRSLGQVKQSEKGPSVPLPKFDGTTSFKTALPLCLSGEAKAMYSGLDPDIKRDWQSLTTELGHLLQLPDASRMPGNL</sequence>
<name>A0A915E135_9BILA</name>
<accession>A0A915E135</accession>
<keyword evidence="1" id="KW-1185">Reference proteome</keyword>
<protein>
    <submittedName>
        <fullName evidence="2">Uncharacterized protein</fullName>
    </submittedName>
</protein>
<dbReference type="AlphaFoldDB" id="A0A915E135"/>
<dbReference type="WBParaSite" id="jg24774">
    <property type="protein sequence ID" value="jg24774"/>
    <property type="gene ID" value="jg24774"/>
</dbReference>